<keyword evidence="7 12" id="KW-0067">ATP-binding</keyword>
<dbReference type="FunFam" id="3.40.50.300:FF:000016">
    <property type="entry name" value="Oligopeptide ABC transporter ATP-binding component"/>
    <property type="match status" value="1"/>
</dbReference>
<dbReference type="Proteomes" id="UP000594468">
    <property type="component" value="Chromosome"/>
</dbReference>
<dbReference type="InterPro" id="IPR050388">
    <property type="entry name" value="ABC_Ni/Peptide_Import"/>
</dbReference>
<dbReference type="PROSITE" id="PS50893">
    <property type="entry name" value="ABC_TRANSPORTER_2"/>
    <property type="match status" value="1"/>
</dbReference>
<dbReference type="SMART" id="SM00382">
    <property type="entry name" value="AAA"/>
    <property type="match status" value="1"/>
</dbReference>
<evidence type="ECO:0000256" key="3">
    <source>
        <dbReference type="ARBA" id="ARBA00022448"/>
    </source>
</evidence>
<dbReference type="NCBIfam" id="TIGR01727">
    <property type="entry name" value="oligo_HPY"/>
    <property type="match status" value="1"/>
</dbReference>
<organism evidence="12 13">
    <name type="scientific">Phototrophicus methaneseepsis</name>
    <dbReference type="NCBI Taxonomy" id="2710758"/>
    <lineage>
        <taxon>Bacteria</taxon>
        <taxon>Bacillati</taxon>
        <taxon>Chloroflexota</taxon>
        <taxon>Candidatus Thermofontia</taxon>
        <taxon>Phototrophicales</taxon>
        <taxon>Phototrophicaceae</taxon>
        <taxon>Phototrophicus</taxon>
    </lineage>
</organism>
<keyword evidence="6" id="KW-0547">Nucleotide-binding</keyword>
<dbReference type="GO" id="GO:0005886">
    <property type="term" value="C:plasma membrane"/>
    <property type="evidence" value="ECO:0007669"/>
    <property type="project" value="UniProtKB-SubCell"/>
</dbReference>
<gene>
    <name evidence="12" type="ORF">G4Y79_03400</name>
</gene>
<dbReference type="EMBL" id="CP062983">
    <property type="protein sequence ID" value="QPC83441.1"/>
    <property type="molecule type" value="Genomic_DNA"/>
</dbReference>
<evidence type="ECO:0000256" key="9">
    <source>
        <dbReference type="ARBA" id="ARBA00023136"/>
    </source>
</evidence>
<evidence type="ECO:0000259" key="11">
    <source>
        <dbReference type="PROSITE" id="PS50893"/>
    </source>
</evidence>
<comment type="subcellular location">
    <subcellularLocation>
        <location evidence="1">Cell membrane</location>
        <topology evidence="1">Peripheral membrane protein</topology>
    </subcellularLocation>
</comment>
<dbReference type="CDD" id="cd03257">
    <property type="entry name" value="ABC_NikE_OppD_transporters"/>
    <property type="match status" value="1"/>
</dbReference>
<keyword evidence="4" id="KW-1003">Cell membrane</keyword>
<protein>
    <submittedName>
        <fullName evidence="12">ABC transporter ATP-binding protein</fullName>
    </submittedName>
</protein>
<dbReference type="GO" id="GO:0015833">
    <property type="term" value="P:peptide transport"/>
    <property type="evidence" value="ECO:0007669"/>
    <property type="project" value="InterPro"/>
</dbReference>
<sequence length="383" mass="42919">MNTRTETTDTDTNTHTETHRDAHNITKRDMLLRVEDLKVHFFTDEGVVKAVDGLSYDLERGKTLCLVGESGSGKSVSARALLQLIGRPGKIVNGRIFYYPEPEEGGKSKPVDIAALSPKSREVRTIRGNEISMIFQEPMRSFSPSYTVGNQIIENIRLHDNVSKAEARNRAIELLRRVGIPKPETRVDAYPFRLSGGMLQRCMIAMALSCNPKLLIADEPTTALDVTTQAQILDLMRELQEIYNMAILFITHDLGVVAEIADDVAVMYLGKIVEYSDVVTVFNQPKHPYTRALLRSIPKVAARRTRLDPIEGMVPSPFERPTGCLFHPRCTRAVMGICNEVVPPMIPVNDHQEARCLIYHADYADAFSEKTPDNPPTEEQHHA</sequence>
<dbReference type="PANTHER" id="PTHR43297:SF14">
    <property type="entry name" value="ATPASE AAA-TYPE CORE DOMAIN-CONTAINING PROTEIN"/>
    <property type="match status" value="1"/>
</dbReference>
<feature type="compositionally biased region" description="Low complexity" evidence="10">
    <location>
        <begin position="1"/>
        <end position="11"/>
    </location>
</feature>
<evidence type="ECO:0000256" key="10">
    <source>
        <dbReference type="SAM" id="MobiDB-lite"/>
    </source>
</evidence>
<keyword evidence="3" id="KW-0813">Transport</keyword>
<evidence type="ECO:0000256" key="7">
    <source>
        <dbReference type="ARBA" id="ARBA00022840"/>
    </source>
</evidence>
<evidence type="ECO:0000313" key="12">
    <source>
        <dbReference type="EMBL" id="QPC83441.1"/>
    </source>
</evidence>
<evidence type="ECO:0000256" key="2">
    <source>
        <dbReference type="ARBA" id="ARBA00005417"/>
    </source>
</evidence>
<keyword evidence="13" id="KW-1185">Reference proteome</keyword>
<evidence type="ECO:0000256" key="6">
    <source>
        <dbReference type="ARBA" id="ARBA00022741"/>
    </source>
</evidence>
<dbReference type="Gene3D" id="3.40.50.300">
    <property type="entry name" value="P-loop containing nucleotide triphosphate hydrolases"/>
    <property type="match status" value="1"/>
</dbReference>
<dbReference type="KEGG" id="pmet:G4Y79_03400"/>
<dbReference type="Pfam" id="PF00005">
    <property type="entry name" value="ABC_tran"/>
    <property type="match status" value="1"/>
</dbReference>
<comment type="similarity">
    <text evidence="2">Belongs to the ABC transporter superfamily.</text>
</comment>
<dbReference type="AlphaFoldDB" id="A0A7S8EAN1"/>
<evidence type="ECO:0000256" key="4">
    <source>
        <dbReference type="ARBA" id="ARBA00022475"/>
    </source>
</evidence>
<keyword evidence="9" id="KW-0472">Membrane</keyword>
<keyword evidence="5" id="KW-0997">Cell inner membrane</keyword>
<evidence type="ECO:0000313" key="13">
    <source>
        <dbReference type="Proteomes" id="UP000594468"/>
    </source>
</evidence>
<evidence type="ECO:0000256" key="5">
    <source>
        <dbReference type="ARBA" id="ARBA00022519"/>
    </source>
</evidence>
<dbReference type="InterPro" id="IPR013563">
    <property type="entry name" value="Oligopep_ABC_C"/>
</dbReference>
<feature type="domain" description="ABC transporter" evidence="11">
    <location>
        <begin position="32"/>
        <end position="294"/>
    </location>
</feature>
<dbReference type="PANTHER" id="PTHR43297">
    <property type="entry name" value="OLIGOPEPTIDE TRANSPORT ATP-BINDING PROTEIN APPD"/>
    <property type="match status" value="1"/>
</dbReference>
<feature type="region of interest" description="Disordered" evidence="10">
    <location>
        <begin position="1"/>
        <end position="22"/>
    </location>
</feature>
<dbReference type="InterPro" id="IPR027417">
    <property type="entry name" value="P-loop_NTPase"/>
</dbReference>
<dbReference type="GO" id="GO:0005524">
    <property type="term" value="F:ATP binding"/>
    <property type="evidence" value="ECO:0007669"/>
    <property type="project" value="UniProtKB-KW"/>
</dbReference>
<dbReference type="SUPFAM" id="SSF52540">
    <property type="entry name" value="P-loop containing nucleoside triphosphate hydrolases"/>
    <property type="match status" value="1"/>
</dbReference>
<evidence type="ECO:0000256" key="8">
    <source>
        <dbReference type="ARBA" id="ARBA00022967"/>
    </source>
</evidence>
<dbReference type="Pfam" id="PF08352">
    <property type="entry name" value="oligo_HPY"/>
    <property type="match status" value="1"/>
</dbReference>
<dbReference type="GO" id="GO:0016887">
    <property type="term" value="F:ATP hydrolysis activity"/>
    <property type="evidence" value="ECO:0007669"/>
    <property type="project" value="InterPro"/>
</dbReference>
<dbReference type="InterPro" id="IPR003439">
    <property type="entry name" value="ABC_transporter-like_ATP-bd"/>
</dbReference>
<reference evidence="12 13" key="1">
    <citation type="submission" date="2020-02" db="EMBL/GenBank/DDBJ databases">
        <authorList>
            <person name="Zheng R.K."/>
            <person name="Sun C.M."/>
        </authorList>
    </citation>
    <scope>NUCLEOTIDE SEQUENCE [LARGE SCALE GENOMIC DNA]</scope>
    <source>
        <strain evidence="13">rifampicinis</strain>
    </source>
</reference>
<accession>A0A7S8EAN1</accession>
<name>A0A7S8EAN1_9CHLR</name>
<keyword evidence="8" id="KW-1278">Translocase</keyword>
<dbReference type="InterPro" id="IPR003593">
    <property type="entry name" value="AAA+_ATPase"/>
</dbReference>
<proteinExistence type="inferred from homology"/>
<evidence type="ECO:0000256" key="1">
    <source>
        <dbReference type="ARBA" id="ARBA00004202"/>
    </source>
</evidence>
<feature type="compositionally biased region" description="Basic and acidic residues" evidence="10">
    <location>
        <begin position="12"/>
        <end position="22"/>
    </location>
</feature>